<dbReference type="PRINTS" id="PR00730">
    <property type="entry name" value="THERMOLYSIN"/>
</dbReference>
<keyword evidence="3" id="KW-0479">Metal-binding</keyword>
<dbReference type="Pfam" id="PF02868">
    <property type="entry name" value="Peptidase_M4_C"/>
    <property type="match status" value="1"/>
</dbReference>
<evidence type="ECO:0000259" key="9">
    <source>
        <dbReference type="Pfam" id="PF01447"/>
    </source>
</evidence>
<evidence type="ECO:0000256" key="5">
    <source>
        <dbReference type="ARBA" id="ARBA00022801"/>
    </source>
</evidence>
<evidence type="ECO:0000256" key="8">
    <source>
        <dbReference type="RuleBase" id="RU366073"/>
    </source>
</evidence>
<feature type="domain" description="Peptidase M4 C-terminal" evidence="10">
    <location>
        <begin position="356"/>
        <end position="551"/>
    </location>
</feature>
<evidence type="ECO:0000313" key="13">
    <source>
        <dbReference type="Proteomes" id="UP001165089"/>
    </source>
</evidence>
<dbReference type="PANTHER" id="PTHR33794">
    <property type="entry name" value="BACILLOLYSIN"/>
    <property type="match status" value="1"/>
</dbReference>
<dbReference type="InterPro" id="IPR023612">
    <property type="entry name" value="Peptidase_M4"/>
</dbReference>
<evidence type="ECO:0000256" key="2">
    <source>
        <dbReference type="ARBA" id="ARBA00022670"/>
    </source>
</evidence>
<dbReference type="Gene3D" id="3.10.450.490">
    <property type="match status" value="1"/>
</dbReference>
<keyword evidence="7 8" id="KW-0482">Metalloprotease</keyword>
<gene>
    <name evidence="12" type="ORF">GETHPA_13140</name>
</gene>
<keyword evidence="13" id="KW-1185">Reference proteome</keyword>
<feature type="domain" description="FTP" evidence="11">
    <location>
        <begin position="55"/>
        <end position="93"/>
    </location>
</feature>
<keyword evidence="8" id="KW-0964">Secreted</keyword>
<evidence type="ECO:0000256" key="3">
    <source>
        <dbReference type="ARBA" id="ARBA00022723"/>
    </source>
</evidence>
<dbReference type="Proteomes" id="UP001165089">
    <property type="component" value="Unassembled WGS sequence"/>
</dbReference>
<keyword evidence="4 8" id="KW-0732">Signal</keyword>
<comment type="subcellular location">
    <subcellularLocation>
        <location evidence="8">Secreted</location>
    </subcellularLocation>
</comment>
<evidence type="ECO:0000256" key="7">
    <source>
        <dbReference type="ARBA" id="ARBA00023049"/>
    </source>
</evidence>
<dbReference type="InterPro" id="IPR001570">
    <property type="entry name" value="Peptidase_M4_C_domain"/>
</dbReference>
<dbReference type="InterPro" id="IPR027268">
    <property type="entry name" value="Peptidase_M4/M1_CTD_sf"/>
</dbReference>
<dbReference type="Pfam" id="PF01447">
    <property type="entry name" value="Peptidase_M4"/>
    <property type="match status" value="1"/>
</dbReference>
<dbReference type="Pfam" id="PF07504">
    <property type="entry name" value="FTP"/>
    <property type="match status" value="1"/>
</dbReference>
<dbReference type="EMBL" id="BSDD01000002">
    <property type="protein sequence ID" value="GLH69781.1"/>
    <property type="molecule type" value="Genomic_DNA"/>
</dbReference>
<dbReference type="RefSeq" id="WP_285723819.1">
    <property type="nucleotide sequence ID" value="NZ_BSDD01000002.1"/>
</dbReference>
<comment type="caution">
    <text evidence="12">The sequence shown here is derived from an EMBL/GenBank/DDBJ whole genome shotgun (WGS) entry which is preliminary data.</text>
</comment>
<accession>A0ABQ5Q5T5</accession>
<feature type="signal peptide" evidence="8">
    <location>
        <begin position="1"/>
        <end position="19"/>
    </location>
</feature>
<evidence type="ECO:0000256" key="4">
    <source>
        <dbReference type="ARBA" id="ARBA00022729"/>
    </source>
</evidence>
<organism evidence="12 13">
    <name type="scientific">Geothrix rubra</name>
    <dbReference type="NCBI Taxonomy" id="2927977"/>
    <lineage>
        <taxon>Bacteria</taxon>
        <taxon>Pseudomonadati</taxon>
        <taxon>Acidobacteriota</taxon>
        <taxon>Holophagae</taxon>
        <taxon>Holophagales</taxon>
        <taxon>Holophagaceae</taxon>
        <taxon>Geothrix</taxon>
    </lineage>
</organism>
<dbReference type="InterPro" id="IPR011096">
    <property type="entry name" value="FTP_domain"/>
</dbReference>
<name>A0ABQ5Q5T5_9BACT</name>
<feature type="chain" id="PRO_5044994805" description="Neutral metalloproteinase" evidence="8">
    <location>
        <begin position="20"/>
        <end position="552"/>
    </location>
</feature>
<comment type="similarity">
    <text evidence="1 8">Belongs to the peptidase M4 family.</text>
</comment>
<keyword evidence="2 8" id="KW-0645">Protease</keyword>
<dbReference type="SUPFAM" id="SSF55486">
    <property type="entry name" value="Metalloproteases ('zincins'), catalytic domain"/>
    <property type="match status" value="1"/>
</dbReference>
<evidence type="ECO:0000256" key="6">
    <source>
        <dbReference type="ARBA" id="ARBA00022833"/>
    </source>
</evidence>
<dbReference type="InterPro" id="IPR013856">
    <property type="entry name" value="Peptidase_M4_domain"/>
</dbReference>
<comment type="function">
    <text evidence="8">Extracellular zinc metalloprotease.</text>
</comment>
<dbReference type="Gene3D" id="1.10.390.10">
    <property type="entry name" value="Neutral Protease Domain 2"/>
    <property type="match status" value="1"/>
</dbReference>
<comment type="cofactor">
    <cofactor evidence="8">
        <name>Zn(2+)</name>
        <dbReference type="ChEBI" id="CHEBI:29105"/>
    </cofactor>
</comment>
<keyword evidence="5 8" id="KW-0378">Hydrolase</keyword>
<keyword evidence="6 8" id="KW-0862">Zinc</keyword>
<dbReference type="InterPro" id="IPR050728">
    <property type="entry name" value="Zinc_Metalloprotease_M4"/>
</dbReference>
<evidence type="ECO:0000259" key="10">
    <source>
        <dbReference type="Pfam" id="PF02868"/>
    </source>
</evidence>
<proteinExistence type="inferred from homology"/>
<dbReference type="Gene3D" id="3.10.170.10">
    <property type="match status" value="1"/>
</dbReference>
<evidence type="ECO:0000313" key="12">
    <source>
        <dbReference type="EMBL" id="GLH69781.1"/>
    </source>
</evidence>
<evidence type="ECO:0000256" key="1">
    <source>
        <dbReference type="ARBA" id="ARBA00009388"/>
    </source>
</evidence>
<feature type="domain" description="Peptidase M4" evidence="9">
    <location>
        <begin position="192"/>
        <end position="352"/>
    </location>
</feature>
<sequence>MKRVIALSLVAGLGFPLLAAGPEPLHEQATRSLEARAFQLGLDRDHGFVPGVIHHDALLGEDDVRMRQSYRGVKVFGGEAIVHLAGGRTRSITDGLVRGLALATVPSVPASEALAAAHQALAPKGPYVQAPTAELVIAPVALRGVETRLLAWHVHTELENGAEETAHTDFFVDARTGAILDRWSTLRTSASTGTGLSQYSGTVGLDTNSLATGYELRDMTRGTGGTYGQNVVTNMNHSTSVNGAIYTDADNTWGDGLNYVEGTDTTAANGQTAAVDAAFGMQKTWDLYKNVYGRNGIDGVGTATFSRVHYSTSYDNAFWSDSCFCMTYGDGNAFTTLTSLDVAGHEMSHGVMAKTAALVYKGESGGLNEANSDIYGTMVEFYARGAGTTAIPNYTAIGGTIATVGGVVPAANYLIGEQLETASFTHPLRWMYKPSLDGKSPDAWYSTIKRLDVHYSSGPANHWFFLLAHGSQIDTFSGGIQSPLANGVTSITGIGNDKAAGIWYRALTKYMTSSTVYAGARTATLQAATDLYGATSAEYAAVNLAWKAVNVL</sequence>
<dbReference type="EC" id="3.4.24.-" evidence="8"/>
<protein>
    <recommendedName>
        <fullName evidence="8">Neutral metalloproteinase</fullName>
        <ecNumber evidence="8">3.4.24.-</ecNumber>
    </recommendedName>
</protein>
<dbReference type="PANTHER" id="PTHR33794:SF1">
    <property type="entry name" value="BACILLOLYSIN"/>
    <property type="match status" value="1"/>
</dbReference>
<dbReference type="CDD" id="cd09597">
    <property type="entry name" value="M4_TLP"/>
    <property type="match status" value="1"/>
</dbReference>
<evidence type="ECO:0000259" key="11">
    <source>
        <dbReference type="Pfam" id="PF07504"/>
    </source>
</evidence>
<reference evidence="12 13" key="1">
    <citation type="journal article" date="2023" name="Antonie Van Leeuwenhoek">
        <title>Mesoterricola silvestris gen. nov., sp. nov., Mesoterricola sediminis sp. nov., Geothrix oryzae sp. nov., Geothrix edaphica sp. nov., Geothrix rubra sp. nov., and Geothrix limicola sp. nov., six novel members of Acidobacteriota isolated from soils.</title>
        <authorList>
            <person name="Itoh H."/>
            <person name="Sugisawa Y."/>
            <person name="Mise K."/>
            <person name="Xu Z."/>
            <person name="Kuniyasu M."/>
            <person name="Ushijima N."/>
            <person name="Kawano K."/>
            <person name="Kobayashi E."/>
            <person name="Shiratori Y."/>
            <person name="Masuda Y."/>
            <person name="Senoo K."/>
        </authorList>
    </citation>
    <scope>NUCLEOTIDE SEQUENCE [LARGE SCALE GENOMIC DNA]</scope>
    <source>
        <strain evidence="12 13">Red803</strain>
    </source>
</reference>